<keyword evidence="6" id="KW-0378">Hydrolase</keyword>
<gene>
    <name evidence="13" type="ORF">A3E29_02465</name>
</gene>
<dbReference type="Gene3D" id="2.30.42.10">
    <property type="match status" value="1"/>
</dbReference>
<feature type="domain" description="PDZ" evidence="12">
    <location>
        <begin position="131"/>
        <end position="194"/>
    </location>
</feature>
<comment type="caution">
    <text evidence="13">The sequence shown here is derived from an EMBL/GenBank/DDBJ whole genome shotgun (WGS) entry which is preliminary data.</text>
</comment>
<keyword evidence="8 11" id="KW-1133">Transmembrane helix</keyword>
<comment type="cofactor">
    <cofactor evidence="1">
        <name>Zn(2+)</name>
        <dbReference type="ChEBI" id="CHEBI:29105"/>
    </cofactor>
</comment>
<keyword evidence="5 11" id="KW-0812">Transmembrane</keyword>
<dbReference type="Proteomes" id="UP000177682">
    <property type="component" value="Unassembled WGS sequence"/>
</dbReference>
<sequence length="372" mass="40080">MILLTILVFIVILGLLVFVHELGHFIMAKRAGMRVDEFGFGFPPRIFGFTRGETTYSVNLIPLGGFVKILGEDGSETADPRSFNNKSFWQRFGVLIAGVSMNVILAWVLLSVGMAAGLPTIVSETDPLPAGAHLRNVSVGILEIQAASPAALAGLKAGDSILQINGQAITSVEQIQALTKQAAGQLAVYTIRRGSEIFEKTIIPRANPKEGEGSLGVALGSVGFLSYPWYQAPIRGAIAVYNMIAFTLIAFVGIIWQLLQGQSVGAALAGPVGIAVLTRDVTVLGFIYILQFAAVLSVNLAIINAVPFPALDGGRILFLIIEKLRRKKMNVRAEQLANTIGFILLILLMVAVTIKDVGRYSEGFKHLFQRMF</sequence>
<evidence type="ECO:0000313" key="13">
    <source>
        <dbReference type="EMBL" id="OGE89952.1"/>
    </source>
</evidence>
<dbReference type="GO" id="GO:0016020">
    <property type="term" value="C:membrane"/>
    <property type="evidence" value="ECO:0007669"/>
    <property type="project" value="UniProtKB-SubCell"/>
</dbReference>
<evidence type="ECO:0000256" key="5">
    <source>
        <dbReference type="ARBA" id="ARBA00022692"/>
    </source>
</evidence>
<comment type="similarity">
    <text evidence="3">Belongs to the peptidase M50B family.</text>
</comment>
<feature type="transmembrane region" description="Helical" evidence="11">
    <location>
        <begin position="286"/>
        <end position="306"/>
    </location>
</feature>
<dbReference type="PROSITE" id="PS50106">
    <property type="entry name" value="PDZ"/>
    <property type="match status" value="1"/>
</dbReference>
<dbReference type="InterPro" id="IPR036034">
    <property type="entry name" value="PDZ_sf"/>
</dbReference>
<keyword evidence="4" id="KW-0645">Protease</keyword>
<dbReference type="InterPro" id="IPR001478">
    <property type="entry name" value="PDZ"/>
</dbReference>
<dbReference type="InterPro" id="IPR004387">
    <property type="entry name" value="Pept_M50_Zn"/>
</dbReference>
<dbReference type="PANTHER" id="PTHR42837:SF2">
    <property type="entry name" value="MEMBRANE METALLOPROTEASE ARASP2, CHLOROPLASTIC-RELATED"/>
    <property type="match status" value="1"/>
</dbReference>
<keyword evidence="10 11" id="KW-0472">Membrane</keyword>
<evidence type="ECO:0000256" key="11">
    <source>
        <dbReference type="SAM" id="Phobius"/>
    </source>
</evidence>
<dbReference type="GO" id="GO:0004222">
    <property type="term" value="F:metalloendopeptidase activity"/>
    <property type="evidence" value="ECO:0007669"/>
    <property type="project" value="InterPro"/>
</dbReference>
<evidence type="ECO:0000256" key="8">
    <source>
        <dbReference type="ARBA" id="ARBA00022989"/>
    </source>
</evidence>
<feature type="transmembrane region" description="Helical" evidence="11">
    <location>
        <begin position="213"/>
        <end position="230"/>
    </location>
</feature>
<proteinExistence type="inferred from homology"/>
<dbReference type="Pfam" id="PF17820">
    <property type="entry name" value="PDZ_6"/>
    <property type="match status" value="1"/>
</dbReference>
<evidence type="ECO:0000256" key="6">
    <source>
        <dbReference type="ARBA" id="ARBA00022801"/>
    </source>
</evidence>
<dbReference type="EMBL" id="MFEY01000007">
    <property type="protein sequence ID" value="OGE89952.1"/>
    <property type="molecule type" value="Genomic_DNA"/>
</dbReference>
<evidence type="ECO:0000256" key="10">
    <source>
        <dbReference type="ARBA" id="ARBA00023136"/>
    </source>
</evidence>
<feature type="transmembrane region" description="Helical" evidence="11">
    <location>
        <begin position="336"/>
        <end position="354"/>
    </location>
</feature>
<evidence type="ECO:0000256" key="3">
    <source>
        <dbReference type="ARBA" id="ARBA00007931"/>
    </source>
</evidence>
<name>A0A1F5PJV4_9BACT</name>
<feature type="transmembrane region" description="Helical" evidence="11">
    <location>
        <begin position="92"/>
        <end position="118"/>
    </location>
</feature>
<dbReference type="GO" id="GO:0006508">
    <property type="term" value="P:proteolysis"/>
    <property type="evidence" value="ECO:0007669"/>
    <property type="project" value="UniProtKB-KW"/>
</dbReference>
<evidence type="ECO:0000256" key="9">
    <source>
        <dbReference type="ARBA" id="ARBA00023049"/>
    </source>
</evidence>
<feature type="transmembrane region" description="Helical" evidence="11">
    <location>
        <begin position="237"/>
        <end position="259"/>
    </location>
</feature>
<protein>
    <recommendedName>
        <fullName evidence="12">PDZ domain-containing protein</fullName>
    </recommendedName>
</protein>
<keyword evidence="7" id="KW-0862">Zinc</keyword>
<dbReference type="InterPro" id="IPR041489">
    <property type="entry name" value="PDZ_6"/>
</dbReference>
<keyword evidence="9" id="KW-0482">Metalloprotease</keyword>
<dbReference type="Pfam" id="PF02163">
    <property type="entry name" value="Peptidase_M50"/>
    <property type="match status" value="1"/>
</dbReference>
<dbReference type="InterPro" id="IPR008915">
    <property type="entry name" value="Peptidase_M50"/>
</dbReference>
<organism evidence="13 14">
    <name type="scientific">Candidatus Doudnabacteria bacterium RIFCSPHIGHO2_12_FULL_48_16</name>
    <dbReference type="NCBI Taxonomy" id="1817838"/>
    <lineage>
        <taxon>Bacteria</taxon>
        <taxon>Candidatus Doudnaibacteriota</taxon>
    </lineage>
</organism>
<dbReference type="AlphaFoldDB" id="A0A1F5PJV4"/>
<evidence type="ECO:0000256" key="2">
    <source>
        <dbReference type="ARBA" id="ARBA00004141"/>
    </source>
</evidence>
<dbReference type="SMART" id="SM00228">
    <property type="entry name" value="PDZ"/>
    <property type="match status" value="1"/>
</dbReference>
<evidence type="ECO:0000256" key="7">
    <source>
        <dbReference type="ARBA" id="ARBA00022833"/>
    </source>
</evidence>
<evidence type="ECO:0000313" key="14">
    <source>
        <dbReference type="Proteomes" id="UP000177682"/>
    </source>
</evidence>
<accession>A0A1F5PJV4</accession>
<reference evidence="13 14" key="1">
    <citation type="journal article" date="2016" name="Nat. Commun.">
        <title>Thousands of microbial genomes shed light on interconnected biogeochemical processes in an aquifer system.</title>
        <authorList>
            <person name="Anantharaman K."/>
            <person name="Brown C.T."/>
            <person name="Hug L.A."/>
            <person name="Sharon I."/>
            <person name="Castelle C.J."/>
            <person name="Probst A.J."/>
            <person name="Thomas B.C."/>
            <person name="Singh A."/>
            <person name="Wilkins M.J."/>
            <person name="Karaoz U."/>
            <person name="Brodie E.L."/>
            <person name="Williams K.H."/>
            <person name="Hubbard S.S."/>
            <person name="Banfield J.F."/>
        </authorList>
    </citation>
    <scope>NUCLEOTIDE SEQUENCE [LARGE SCALE GENOMIC DNA]</scope>
</reference>
<dbReference type="SUPFAM" id="SSF50156">
    <property type="entry name" value="PDZ domain-like"/>
    <property type="match status" value="1"/>
</dbReference>
<evidence type="ECO:0000259" key="12">
    <source>
        <dbReference type="PROSITE" id="PS50106"/>
    </source>
</evidence>
<comment type="subcellular location">
    <subcellularLocation>
        <location evidence="2">Membrane</location>
        <topology evidence="2">Multi-pass membrane protein</topology>
    </subcellularLocation>
</comment>
<feature type="transmembrane region" description="Helical" evidence="11">
    <location>
        <begin position="6"/>
        <end position="27"/>
    </location>
</feature>
<dbReference type="PANTHER" id="PTHR42837">
    <property type="entry name" value="REGULATOR OF SIGMA-E PROTEASE RSEP"/>
    <property type="match status" value="1"/>
</dbReference>
<dbReference type="CDD" id="cd06163">
    <property type="entry name" value="S2P-M50_PDZ_RseP-like"/>
    <property type="match status" value="1"/>
</dbReference>
<evidence type="ECO:0000256" key="1">
    <source>
        <dbReference type="ARBA" id="ARBA00001947"/>
    </source>
</evidence>
<evidence type="ECO:0000256" key="4">
    <source>
        <dbReference type="ARBA" id="ARBA00022670"/>
    </source>
</evidence>